<feature type="transmembrane region" description="Helical" evidence="6">
    <location>
        <begin position="311"/>
        <end position="330"/>
    </location>
</feature>
<comment type="similarity">
    <text evidence="2">Belongs to the major facilitator superfamily. MFSD6 family.</text>
</comment>
<protein>
    <recommendedName>
        <fullName evidence="7">Major facilitator superfamily associated domain-containing protein</fullName>
    </recommendedName>
</protein>
<feature type="transmembrane region" description="Helical" evidence="6">
    <location>
        <begin position="285"/>
        <end position="305"/>
    </location>
</feature>
<dbReference type="PANTHER" id="PTHR16172:SF41">
    <property type="entry name" value="MAJOR FACILITATOR SUPERFAMILY DOMAIN-CONTAINING PROTEIN 6-LIKE"/>
    <property type="match status" value="1"/>
</dbReference>
<dbReference type="PANTHER" id="PTHR16172">
    <property type="entry name" value="MAJOR FACILITATOR SUPERFAMILY DOMAIN-CONTAINING PROTEIN 6-LIKE"/>
    <property type="match status" value="1"/>
</dbReference>
<comment type="subcellular location">
    <subcellularLocation>
        <location evidence="1">Membrane</location>
        <topology evidence="1">Multi-pass membrane protein</topology>
    </subcellularLocation>
</comment>
<proteinExistence type="inferred from homology"/>
<evidence type="ECO:0000256" key="6">
    <source>
        <dbReference type="SAM" id="Phobius"/>
    </source>
</evidence>
<dbReference type="SUPFAM" id="SSF103473">
    <property type="entry name" value="MFS general substrate transporter"/>
    <property type="match status" value="1"/>
</dbReference>
<evidence type="ECO:0000256" key="4">
    <source>
        <dbReference type="ARBA" id="ARBA00022989"/>
    </source>
</evidence>
<keyword evidence="4 6" id="KW-1133">Transmembrane helix</keyword>
<feature type="transmembrane region" description="Helical" evidence="6">
    <location>
        <begin position="255"/>
        <end position="273"/>
    </location>
</feature>
<dbReference type="GO" id="GO:0016020">
    <property type="term" value="C:membrane"/>
    <property type="evidence" value="ECO:0007669"/>
    <property type="project" value="UniProtKB-SubCell"/>
</dbReference>
<evidence type="ECO:0000313" key="8">
    <source>
        <dbReference type="EMBL" id="GMH90257.1"/>
    </source>
</evidence>
<evidence type="ECO:0000313" key="9">
    <source>
        <dbReference type="Proteomes" id="UP001165160"/>
    </source>
</evidence>
<evidence type="ECO:0000256" key="1">
    <source>
        <dbReference type="ARBA" id="ARBA00004141"/>
    </source>
</evidence>
<dbReference type="Gene3D" id="1.20.1250.20">
    <property type="entry name" value="MFS general substrate transporter like domains"/>
    <property type="match status" value="2"/>
</dbReference>
<dbReference type="InterPro" id="IPR024989">
    <property type="entry name" value="MFS_assoc_dom"/>
</dbReference>
<evidence type="ECO:0000259" key="7">
    <source>
        <dbReference type="Pfam" id="PF12832"/>
    </source>
</evidence>
<dbReference type="InterPro" id="IPR051717">
    <property type="entry name" value="MFS_MFSD6"/>
</dbReference>
<feature type="transmembrane region" description="Helical" evidence="6">
    <location>
        <begin position="92"/>
        <end position="113"/>
    </location>
</feature>
<keyword evidence="5 6" id="KW-0472">Membrane</keyword>
<sequence length="418" mass="46503">MSLNLLIFVSYLSTCVWSRYQSIVFLSYGVSASRIGLLKSIGYLVKLFSAPAWAALSDVKFDPVNCLIFCYVVGILTIYTLWHLLLDDNKTPFAILILLRIVRSSVGAVSNLTDSLIFETTKNDKVKGYGRSRMWGSLAWGAGSIVGGYLIDKAGLGIVFPFTIFWNGCTILALVCFKNCGRASKRGTKMDNNKLENSKNKQPGVRHIVNEIKKLLLVNDEIRAFCICIVLNGFVMTLADSLLPLQIEALKGSRQFSGMTTLVSILGGLPVFYHSKAIYLRFGPWWMIRVGSLILSFRLLILATIFNLADLNYILVVQLLHGITFALVYTSSTEYLQRAVKNGNLSSSISTLINTLYFTVGQGVGNVFWGHLYEFFGRANEAYVFGALIIAVNVWLFRGSQKDVMKRKVPEEVGIDVV</sequence>
<dbReference type="AlphaFoldDB" id="A0A9W7ETN6"/>
<dbReference type="Pfam" id="PF12832">
    <property type="entry name" value="MFS_1_like"/>
    <property type="match status" value="1"/>
</dbReference>
<feature type="transmembrane region" description="Helical" evidence="6">
    <location>
        <begin position="222"/>
        <end position="243"/>
    </location>
</feature>
<feature type="transmembrane region" description="Helical" evidence="6">
    <location>
        <begin position="134"/>
        <end position="151"/>
    </location>
</feature>
<accession>A0A9W7ETN6</accession>
<organism evidence="8 9">
    <name type="scientific">Triparma verrucosa</name>
    <dbReference type="NCBI Taxonomy" id="1606542"/>
    <lineage>
        <taxon>Eukaryota</taxon>
        <taxon>Sar</taxon>
        <taxon>Stramenopiles</taxon>
        <taxon>Ochrophyta</taxon>
        <taxon>Bolidophyceae</taxon>
        <taxon>Parmales</taxon>
        <taxon>Triparmaceae</taxon>
        <taxon>Triparma</taxon>
    </lineage>
</organism>
<evidence type="ECO:0000256" key="3">
    <source>
        <dbReference type="ARBA" id="ARBA00022692"/>
    </source>
</evidence>
<evidence type="ECO:0000256" key="2">
    <source>
        <dbReference type="ARBA" id="ARBA00005241"/>
    </source>
</evidence>
<feature type="transmembrane region" description="Helical" evidence="6">
    <location>
        <begin position="157"/>
        <end position="177"/>
    </location>
</feature>
<feature type="domain" description="Major facilitator superfamily associated" evidence="7">
    <location>
        <begin position="2"/>
        <end position="377"/>
    </location>
</feature>
<evidence type="ECO:0000256" key="5">
    <source>
        <dbReference type="ARBA" id="ARBA00023136"/>
    </source>
</evidence>
<keyword evidence="9" id="KW-1185">Reference proteome</keyword>
<gene>
    <name evidence="8" type="ORF">TrVE_jg4783</name>
</gene>
<feature type="transmembrane region" description="Helical" evidence="6">
    <location>
        <begin position="68"/>
        <end position="86"/>
    </location>
</feature>
<comment type="caution">
    <text evidence="8">The sequence shown here is derived from an EMBL/GenBank/DDBJ whole genome shotgun (WGS) entry which is preliminary data.</text>
</comment>
<reference evidence="9" key="1">
    <citation type="journal article" date="2023" name="Commun. Biol.">
        <title>Genome analysis of Parmales, the sister group of diatoms, reveals the evolutionary specialization of diatoms from phago-mixotrophs to photoautotrophs.</title>
        <authorList>
            <person name="Ban H."/>
            <person name="Sato S."/>
            <person name="Yoshikawa S."/>
            <person name="Yamada K."/>
            <person name="Nakamura Y."/>
            <person name="Ichinomiya M."/>
            <person name="Sato N."/>
            <person name="Blanc-Mathieu R."/>
            <person name="Endo H."/>
            <person name="Kuwata A."/>
            <person name="Ogata H."/>
        </authorList>
    </citation>
    <scope>NUCLEOTIDE SEQUENCE [LARGE SCALE GENOMIC DNA]</scope>
    <source>
        <strain evidence="9">NIES 3699</strain>
    </source>
</reference>
<feature type="transmembrane region" description="Helical" evidence="6">
    <location>
        <begin position="37"/>
        <end position="56"/>
    </location>
</feature>
<dbReference type="InterPro" id="IPR036259">
    <property type="entry name" value="MFS_trans_sf"/>
</dbReference>
<dbReference type="Proteomes" id="UP001165160">
    <property type="component" value="Unassembled WGS sequence"/>
</dbReference>
<dbReference type="EMBL" id="BRXX01000104">
    <property type="protein sequence ID" value="GMH90257.1"/>
    <property type="molecule type" value="Genomic_DNA"/>
</dbReference>
<keyword evidence="3 6" id="KW-0812">Transmembrane</keyword>
<feature type="transmembrane region" description="Helical" evidence="6">
    <location>
        <begin position="351"/>
        <end position="370"/>
    </location>
</feature>
<name>A0A9W7ETN6_9STRA</name>
<feature type="transmembrane region" description="Helical" evidence="6">
    <location>
        <begin position="382"/>
        <end position="398"/>
    </location>
</feature>